<sequence>ETCVASPTTLNSGTRETISWGPNDFDAYAFGNWFTSIFRDEHMLLGNSIFDLSREHGYILRIRSKLFFVGPPLVVSIKLKNEMNYVK</sequence>
<evidence type="ECO:0000313" key="2">
    <source>
        <dbReference type="Proteomes" id="UP000287651"/>
    </source>
</evidence>
<comment type="caution">
    <text evidence="1">The sequence shown here is derived from an EMBL/GenBank/DDBJ whole genome shotgun (WGS) entry which is preliminary data.</text>
</comment>
<name>A0A426Z346_ENSVE</name>
<gene>
    <name evidence="1" type="ORF">B296_00034520</name>
</gene>
<feature type="non-terminal residue" evidence="1">
    <location>
        <position position="1"/>
    </location>
</feature>
<proteinExistence type="predicted"/>
<protein>
    <submittedName>
        <fullName evidence="1">Uncharacterized protein</fullName>
    </submittedName>
</protein>
<organism evidence="1 2">
    <name type="scientific">Ensete ventricosum</name>
    <name type="common">Abyssinian banana</name>
    <name type="synonym">Musa ensete</name>
    <dbReference type="NCBI Taxonomy" id="4639"/>
    <lineage>
        <taxon>Eukaryota</taxon>
        <taxon>Viridiplantae</taxon>
        <taxon>Streptophyta</taxon>
        <taxon>Embryophyta</taxon>
        <taxon>Tracheophyta</taxon>
        <taxon>Spermatophyta</taxon>
        <taxon>Magnoliopsida</taxon>
        <taxon>Liliopsida</taxon>
        <taxon>Zingiberales</taxon>
        <taxon>Musaceae</taxon>
        <taxon>Ensete</taxon>
    </lineage>
</organism>
<evidence type="ECO:0000313" key="1">
    <source>
        <dbReference type="EMBL" id="RRT58382.1"/>
    </source>
</evidence>
<dbReference type="AlphaFoldDB" id="A0A426Z346"/>
<accession>A0A426Z346</accession>
<dbReference type="EMBL" id="AMZH03008717">
    <property type="protein sequence ID" value="RRT58382.1"/>
    <property type="molecule type" value="Genomic_DNA"/>
</dbReference>
<dbReference type="Proteomes" id="UP000287651">
    <property type="component" value="Unassembled WGS sequence"/>
</dbReference>
<reference evidence="1 2" key="1">
    <citation type="journal article" date="2014" name="Agronomy (Basel)">
        <title>A Draft Genome Sequence for Ensete ventricosum, the Drought-Tolerant Tree Against Hunger.</title>
        <authorList>
            <person name="Harrison J."/>
            <person name="Moore K.A."/>
            <person name="Paszkiewicz K."/>
            <person name="Jones T."/>
            <person name="Grant M."/>
            <person name="Ambacheew D."/>
            <person name="Muzemil S."/>
            <person name="Studholme D.J."/>
        </authorList>
    </citation>
    <scope>NUCLEOTIDE SEQUENCE [LARGE SCALE GENOMIC DNA]</scope>
</reference>